<dbReference type="OrthoDB" id="5412502at2759"/>
<organism evidence="3 4">
    <name type="scientific">Cercospora kikuchii</name>
    <dbReference type="NCBI Taxonomy" id="84275"/>
    <lineage>
        <taxon>Eukaryota</taxon>
        <taxon>Fungi</taxon>
        <taxon>Dikarya</taxon>
        <taxon>Ascomycota</taxon>
        <taxon>Pezizomycotina</taxon>
        <taxon>Dothideomycetes</taxon>
        <taxon>Dothideomycetidae</taxon>
        <taxon>Mycosphaerellales</taxon>
        <taxon>Mycosphaerellaceae</taxon>
        <taxon>Cercospora</taxon>
    </lineage>
</organism>
<evidence type="ECO:0000313" key="3">
    <source>
        <dbReference type="EMBL" id="GIZ40582.1"/>
    </source>
</evidence>
<evidence type="ECO:0000313" key="4">
    <source>
        <dbReference type="Proteomes" id="UP000825890"/>
    </source>
</evidence>
<protein>
    <submittedName>
        <fullName evidence="3">Uncharacterized protein</fullName>
    </submittedName>
</protein>
<comment type="caution">
    <text evidence="3">The sequence shown here is derived from an EMBL/GenBank/DDBJ whole genome shotgun (WGS) entry which is preliminary data.</text>
</comment>
<gene>
    <name evidence="3" type="ORF">CKM354_000391500</name>
</gene>
<evidence type="ECO:0000256" key="2">
    <source>
        <dbReference type="SAM" id="Phobius"/>
    </source>
</evidence>
<sequence length="456" mass="49805">MAGNNNVTVAMPGQPNWEIWWQWSQFDNFQLDIVGFLALLGEGAVLANAQVSALSRLSFLPRLIPAPQALIRTTRPTELPRTAGRVTGVHSGNTKPHVHHVAHILLQAKPMPSYTVRCVELQVKDNPRPTPSRLDRFFRGHPANYDNAGPPLVKAKATGPQTWVTLFGFSETLILLASSIAFGDVVGISNKWTLRLPKATSDSTPGDLVVRYPNGSYLVVKCKEVVARALYFAPEEIDYYIQHPVAYQMLSLLGTLLLMLGIVFLANAKLQLQFAWAGAYVLINIAHWIAAALPESSHWDLTCFDIKEQGVQGGPESGNFTIALWKAILLTKSVQWVKPNEAAPQTGVWSDWVNEAEVEAWKHTKEIGTLVKPIWDGEIDGTTGVVWTGPDANVWDPKERWDELAKEAAAKNLQAAAGQGQAAMENAQAATGNAQAPMEQGQAAEPRRSGVTDTSG</sequence>
<dbReference type="RefSeq" id="XP_044655069.1">
    <property type="nucleotide sequence ID" value="XM_044799134.1"/>
</dbReference>
<name>A0A9P3CFT6_9PEZI</name>
<feature type="region of interest" description="Disordered" evidence="1">
    <location>
        <begin position="416"/>
        <end position="456"/>
    </location>
</feature>
<feature type="compositionally biased region" description="Low complexity" evidence="1">
    <location>
        <begin position="416"/>
        <end position="430"/>
    </location>
</feature>
<keyword evidence="2" id="KW-1133">Transmembrane helix</keyword>
<dbReference type="GeneID" id="68289490"/>
<feature type="transmembrane region" description="Helical" evidence="2">
    <location>
        <begin position="274"/>
        <end position="293"/>
    </location>
</feature>
<keyword evidence="2" id="KW-0812">Transmembrane</keyword>
<keyword evidence="2" id="KW-0472">Membrane</keyword>
<keyword evidence="4" id="KW-1185">Reference proteome</keyword>
<dbReference type="Proteomes" id="UP000825890">
    <property type="component" value="Unassembled WGS sequence"/>
</dbReference>
<dbReference type="AlphaFoldDB" id="A0A9P3CFT6"/>
<proteinExistence type="predicted"/>
<dbReference type="EMBL" id="BOLY01000002">
    <property type="protein sequence ID" value="GIZ40582.1"/>
    <property type="molecule type" value="Genomic_DNA"/>
</dbReference>
<evidence type="ECO:0000256" key="1">
    <source>
        <dbReference type="SAM" id="MobiDB-lite"/>
    </source>
</evidence>
<accession>A0A9P3CFT6</accession>
<feature type="transmembrane region" description="Helical" evidence="2">
    <location>
        <begin position="245"/>
        <end position="267"/>
    </location>
</feature>
<reference evidence="3 4" key="1">
    <citation type="submission" date="2021-01" db="EMBL/GenBank/DDBJ databases">
        <title>Cercospora kikuchii MAFF 305040 whole genome shotgun sequence.</title>
        <authorList>
            <person name="Kashiwa T."/>
            <person name="Suzuki T."/>
        </authorList>
    </citation>
    <scope>NUCLEOTIDE SEQUENCE [LARGE SCALE GENOMIC DNA]</scope>
    <source>
        <strain evidence="3 4">MAFF 305040</strain>
    </source>
</reference>